<sequence length="328" mass="34170">MQFTKEEIADAVAILRPRVPPTPAYAWPLLAARLGLEVIVKHENHTPTGAFKARGGLVYMERLRRAGLPPGVVTATRGNHGQSIAIGARAAGIPALIVVPKGNSPEKNAAMRAFGGEVLIAGEDFDAARGRAAAEAAARGYRMVPSFHRDLVQGVATYALELFADWQGIDVVFAPVGMGSGLCGLIAMRDLLGLKTEIVGVVAERAPAFARAFRAGHPVPGLAAQTFADGIACREPPPEALEVILRGAADLVEVAEAEIAEAMRVLFTDTHNLAEGAGAAALAGLMKCRARYAGKRAAVILSGGNIDRETLLAVLAGQTPGDARAAKP</sequence>
<keyword evidence="3" id="KW-0456">Lyase</keyword>
<evidence type="ECO:0000313" key="6">
    <source>
        <dbReference type="Proteomes" id="UP000310597"/>
    </source>
</evidence>
<organism evidence="5 6">
    <name type="scientific">Rhodobacter capsulatus</name>
    <name type="common">Rhodopseudomonas capsulata</name>
    <dbReference type="NCBI Taxonomy" id="1061"/>
    <lineage>
        <taxon>Bacteria</taxon>
        <taxon>Pseudomonadati</taxon>
        <taxon>Pseudomonadota</taxon>
        <taxon>Alphaproteobacteria</taxon>
        <taxon>Rhodobacterales</taxon>
        <taxon>Rhodobacter group</taxon>
        <taxon>Rhodobacter</taxon>
    </lineage>
</organism>
<name>A0A4U1JPP7_RHOCA</name>
<dbReference type="Pfam" id="PF00291">
    <property type="entry name" value="PALP"/>
    <property type="match status" value="1"/>
</dbReference>
<gene>
    <name evidence="5" type="ORF">FBT96_12590</name>
</gene>
<comment type="cofactor">
    <cofactor evidence="1">
        <name>pyridoxal 5'-phosphate</name>
        <dbReference type="ChEBI" id="CHEBI:597326"/>
    </cofactor>
</comment>
<keyword evidence="2" id="KW-0663">Pyridoxal phosphate</keyword>
<dbReference type="NCBIfam" id="NF004771">
    <property type="entry name" value="PRK06110.1"/>
    <property type="match status" value="1"/>
</dbReference>
<dbReference type="SUPFAM" id="SSF53686">
    <property type="entry name" value="Tryptophan synthase beta subunit-like PLP-dependent enzymes"/>
    <property type="match status" value="1"/>
</dbReference>
<dbReference type="GO" id="GO:0006567">
    <property type="term" value="P:L-threonine catabolic process"/>
    <property type="evidence" value="ECO:0007669"/>
    <property type="project" value="TreeGrafter"/>
</dbReference>
<dbReference type="OrthoDB" id="9811476at2"/>
<dbReference type="GO" id="GO:0030170">
    <property type="term" value="F:pyridoxal phosphate binding"/>
    <property type="evidence" value="ECO:0007669"/>
    <property type="project" value="InterPro"/>
</dbReference>
<evidence type="ECO:0000313" key="5">
    <source>
        <dbReference type="EMBL" id="TKD17839.1"/>
    </source>
</evidence>
<dbReference type="InterPro" id="IPR036052">
    <property type="entry name" value="TrpB-like_PALP_sf"/>
</dbReference>
<accession>A0A4U1JPP7</accession>
<dbReference type="GO" id="GO:0004794">
    <property type="term" value="F:threonine deaminase activity"/>
    <property type="evidence" value="ECO:0007669"/>
    <property type="project" value="TreeGrafter"/>
</dbReference>
<evidence type="ECO:0000256" key="2">
    <source>
        <dbReference type="ARBA" id="ARBA00022898"/>
    </source>
</evidence>
<dbReference type="GO" id="GO:0009097">
    <property type="term" value="P:isoleucine biosynthetic process"/>
    <property type="evidence" value="ECO:0007669"/>
    <property type="project" value="TreeGrafter"/>
</dbReference>
<dbReference type="InterPro" id="IPR050147">
    <property type="entry name" value="Ser/Thr_Dehydratase"/>
</dbReference>
<dbReference type="GO" id="GO:0003941">
    <property type="term" value="F:L-serine ammonia-lyase activity"/>
    <property type="evidence" value="ECO:0007669"/>
    <property type="project" value="TreeGrafter"/>
</dbReference>
<dbReference type="PROSITE" id="PS00165">
    <property type="entry name" value="DEHYDRATASE_SER_THR"/>
    <property type="match status" value="1"/>
</dbReference>
<dbReference type="InterPro" id="IPR000634">
    <property type="entry name" value="Ser/Thr_deHydtase_PyrdxlP-BS"/>
</dbReference>
<evidence type="ECO:0000256" key="3">
    <source>
        <dbReference type="ARBA" id="ARBA00023239"/>
    </source>
</evidence>
<dbReference type="InterPro" id="IPR001926">
    <property type="entry name" value="TrpB-like_PALP"/>
</dbReference>
<dbReference type="RefSeq" id="WP_136907163.1">
    <property type="nucleotide sequence ID" value="NZ_SWJZ01000051.1"/>
</dbReference>
<proteinExistence type="predicted"/>
<protein>
    <submittedName>
        <fullName evidence="5">Threonine dehydratase</fullName>
    </submittedName>
</protein>
<feature type="domain" description="Tryptophan synthase beta chain-like PALP" evidence="4">
    <location>
        <begin position="18"/>
        <end position="303"/>
    </location>
</feature>
<dbReference type="PANTHER" id="PTHR48078">
    <property type="entry name" value="THREONINE DEHYDRATASE, MITOCHONDRIAL-RELATED"/>
    <property type="match status" value="1"/>
</dbReference>
<evidence type="ECO:0000256" key="1">
    <source>
        <dbReference type="ARBA" id="ARBA00001933"/>
    </source>
</evidence>
<evidence type="ECO:0000259" key="4">
    <source>
        <dbReference type="Pfam" id="PF00291"/>
    </source>
</evidence>
<reference evidence="5 6" key="1">
    <citation type="submission" date="2019-04" db="EMBL/GenBank/DDBJ databases">
        <title>Draft Whole-Genome sequence of the purple photosynthetic bacterium Rhodobacter capsulatus SP108 with an indigenous class A beta-lactamase.</title>
        <authorList>
            <person name="Robertson S."/>
            <person name="Meyer T.E."/>
            <person name="Kyndt J.A."/>
        </authorList>
    </citation>
    <scope>NUCLEOTIDE SEQUENCE [LARGE SCALE GENOMIC DNA]</scope>
    <source>
        <strain evidence="5 6">SP108</strain>
    </source>
</reference>
<dbReference type="AlphaFoldDB" id="A0A4U1JPP7"/>
<dbReference type="GO" id="GO:0006565">
    <property type="term" value="P:L-serine catabolic process"/>
    <property type="evidence" value="ECO:0007669"/>
    <property type="project" value="TreeGrafter"/>
</dbReference>
<dbReference type="Proteomes" id="UP000310597">
    <property type="component" value="Unassembled WGS sequence"/>
</dbReference>
<comment type="caution">
    <text evidence="5">The sequence shown here is derived from an EMBL/GenBank/DDBJ whole genome shotgun (WGS) entry which is preliminary data.</text>
</comment>
<dbReference type="PANTHER" id="PTHR48078:SF7">
    <property type="entry name" value="BLL6502 PROTEIN"/>
    <property type="match status" value="1"/>
</dbReference>
<dbReference type="EMBL" id="SWJZ01000051">
    <property type="protein sequence ID" value="TKD17839.1"/>
    <property type="molecule type" value="Genomic_DNA"/>
</dbReference>
<dbReference type="Gene3D" id="3.40.50.1100">
    <property type="match status" value="2"/>
</dbReference>